<proteinExistence type="predicted"/>
<organism evidence="2 3">
    <name type="scientific">Rhypophila decipiens</name>
    <dbReference type="NCBI Taxonomy" id="261697"/>
    <lineage>
        <taxon>Eukaryota</taxon>
        <taxon>Fungi</taxon>
        <taxon>Dikarya</taxon>
        <taxon>Ascomycota</taxon>
        <taxon>Pezizomycotina</taxon>
        <taxon>Sordariomycetes</taxon>
        <taxon>Sordariomycetidae</taxon>
        <taxon>Sordariales</taxon>
        <taxon>Naviculisporaceae</taxon>
        <taxon>Rhypophila</taxon>
    </lineage>
</organism>
<sequence>MGLPPATPTPSSRFLVVKKSSTSSAQTTHPHQYQTPGAHQQYGTSAPRQFYATPRFSSSAKPPPSSDKVTWGPVGALTTPVLLKPKTPRNTRSTQDIIDSSPPLPDDLGRPLPDSAVRELPEPIELPSSLIPESSPPAPPEFEIERPTKRRRISITSIESESDVVSFKDVRDEPDDFDLIPASSFPDDDVDEETIVKRVDENDDICEIKDDEFPHNPSLCSSDEEALEEYYFPGHKRGGDLVSGEHQRPIFFNPPSFVPLNPTESAPENRALPPDHLADIFSPSKRKGARYVSGGLAAELRDWLVDVKTESEKPVSSAAIARLTIDNLRNSGPGIIFISGNLTPPAVMPDSEAPGFRAILVGEGGLVNEGHGNLEDKSRHKQKTSVSPGDVVGIAPPAWDIDLPGQGRWSVASRWDVMSNTHQSRPEG</sequence>
<feature type="region of interest" description="Disordered" evidence="1">
    <location>
        <begin position="370"/>
        <end position="391"/>
    </location>
</feature>
<reference evidence="2" key="1">
    <citation type="journal article" date="2023" name="Mol. Phylogenet. Evol.">
        <title>Genome-scale phylogeny and comparative genomics of the fungal order Sordariales.</title>
        <authorList>
            <person name="Hensen N."/>
            <person name="Bonometti L."/>
            <person name="Westerberg I."/>
            <person name="Brannstrom I.O."/>
            <person name="Guillou S."/>
            <person name="Cros-Aarteil S."/>
            <person name="Calhoun S."/>
            <person name="Haridas S."/>
            <person name="Kuo A."/>
            <person name="Mondo S."/>
            <person name="Pangilinan J."/>
            <person name="Riley R."/>
            <person name="LaButti K."/>
            <person name="Andreopoulos B."/>
            <person name="Lipzen A."/>
            <person name="Chen C."/>
            <person name="Yan M."/>
            <person name="Daum C."/>
            <person name="Ng V."/>
            <person name="Clum A."/>
            <person name="Steindorff A."/>
            <person name="Ohm R.A."/>
            <person name="Martin F."/>
            <person name="Silar P."/>
            <person name="Natvig D.O."/>
            <person name="Lalanne C."/>
            <person name="Gautier V."/>
            <person name="Ament-Velasquez S.L."/>
            <person name="Kruys A."/>
            <person name="Hutchinson M.I."/>
            <person name="Powell A.J."/>
            <person name="Barry K."/>
            <person name="Miller A.N."/>
            <person name="Grigoriev I.V."/>
            <person name="Debuchy R."/>
            <person name="Gladieux P."/>
            <person name="Hiltunen Thoren M."/>
            <person name="Johannesson H."/>
        </authorList>
    </citation>
    <scope>NUCLEOTIDE SEQUENCE</scope>
    <source>
        <strain evidence="2">PSN293</strain>
    </source>
</reference>
<comment type="caution">
    <text evidence="2">The sequence shown here is derived from an EMBL/GenBank/DDBJ whole genome shotgun (WGS) entry which is preliminary data.</text>
</comment>
<feature type="region of interest" description="Disordered" evidence="1">
    <location>
        <begin position="1"/>
        <end position="155"/>
    </location>
</feature>
<evidence type="ECO:0000256" key="1">
    <source>
        <dbReference type="SAM" id="MobiDB-lite"/>
    </source>
</evidence>
<keyword evidence="3" id="KW-1185">Reference proteome</keyword>
<gene>
    <name evidence="2" type="ORF">QBC37DRAFT_426949</name>
</gene>
<evidence type="ECO:0000313" key="2">
    <source>
        <dbReference type="EMBL" id="KAK4211435.1"/>
    </source>
</evidence>
<protein>
    <submittedName>
        <fullName evidence="2">Uncharacterized protein</fullName>
    </submittedName>
</protein>
<reference evidence="2" key="2">
    <citation type="submission" date="2023-05" db="EMBL/GenBank/DDBJ databases">
        <authorList>
            <consortium name="Lawrence Berkeley National Laboratory"/>
            <person name="Steindorff A."/>
            <person name="Hensen N."/>
            <person name="Bonometti L."/>
            <person name="Westerberg I."/>
            <person name="Brannstrom I.O."/>
            <person name="Guillou S."/>
            <person name="Cros-Aarteil S."/>
            <person name="Calhoun S."/>
            <person name="Haridas S."/>
            <person name="Kuo A."/>
            <person name="Mondo S."/>
            <person name="Pangilinan J."/>
            <person name="Riley R."/>
            <person name="Labutti K."/>
            <person name="Andreopoulos B."/>
            <person name="Lipzen A."/>
            <person name="Chen C."/>
            <person name="Yanf M."/>
            <person name="Daum C."/>
            <person name="Ng V."/>
            <person name="Clum A."/>
            <person name="Ohm R."/>
            <person name="Martin F."/>
            <person name="Silar P."/>
            <person name="Natvig D."/>
            <person name="Lalanne C."/>
            <person name="Gautier V."/>
            <person name="Ament-Velasquez S.L."/>
            <person name="Kruys A."/>
            <person name="Hutchinson M.I."/>
            <person name="Powell A.J."/>
            <person name="Barry K."/>
            <person name="Miller A.N."/>
            <person name="Grigoriev I.V."/>
            <person name="Debuchy R."/>
            <person name="Gladieux P."/>
            <person name="Thoren M.H."/>
            <person name="Johannesson H."/>
        </authorList>
    </citation>
    <scope>NUCLEOTIDE SEQUENCE</scope>
    <source>
        <strain evidence="2">PSN293</strain>
    </source>
</reference>
<feature type="compositionally biased region" description="Polar residues" evidence="1">
    <location>
        <begin position="19"/>
        <end position="47"/>
    </location>
</feature>
<dbReference type="EMBL" id="MU858149">
    <property type="protein sequence ID" value="KAK4211435.1"/>
    <property type="molecule type" value="Genomic_DNA"/>
</dbReference>
<dbReference type="Proteomes" id="UP001301769">
    <property type="component" value="Unassembled WGS sequence"/>
</dbReference>
<feature type="compositionally biased region" description="Low complexity" evidence="1">
    <location>
        <begin position="123"/>
        <end position="133"/>
    </location>
</feature>
<evidence type="ECO:0000313" key="3">
    <source>
        <dbReference type="Proteomes" id="UP001301769"/>
    </source>
</evidence>
<dbReference type="AlphaFoldDB" id="A0AAN7B7Z6"/>
<accession>A0AAN7B7Z6</accession>
<name>A0AAN7B7Z6_9PEZI</name>